<protein>
    <submittedName>
        <fullName evidence="8">Reverse transcriptase domain-containing protein</fullName>
    </submittedName>
</protein>
<dbReference type="PANTHER" id="PTHR34072">
    <property type="entry name" value="ENZYMATIC POLYPROTEIN-RELATED"/>
    <property type="match status" value="1"/>
</dbReference>
<evidence type="ECO:0000313" key="8">
    <source>
        <dbReference type="EMBL" id="GEU50849.1"/>
    </source>
</evidence>
<dbReference type="EMBL" id="BKCJ010002776">
    <property type="protein sequence ID" value="GEU50849.1"/>
    <property type="molecule type" value="Genomic_DNA"/>
</dbReference>
<dbReference type="InterPro" id="IPR021109">
    <property type="entry name" value="Peptidase_aspartic_dom_sf"/>
</dbReference>
<keyword evidence="5" id="KW-0378">Hydrolase</keyword>
<dbReference type="GO" id="GO:0016787">
    <property type="term" value="F:hydrolase activity"/>
    <property type="evidence" value="ECO:0007669"/>
    <property type="project" value="UniProtKB-KW"/>
</dbReference>
<evidence type="ECO:0000256" key="6">
    <source>
        <dbReference type="ARBA" id="ARBA00022918"/>
    </source>
</evidence>
<sequence length="1186" mass="135194">MPTSRVYRIASTRYLLQWFNPSDQDSLNSAAGGNLLERSAHDVLKIIENKSKVRNSRNKPIVSQVKASNVDSSEIASAIASCVTSAMTAMFKQHQCPTTDGNTFLGYHDNIQEYVSAAAVNYNQGNTRFHPQHPQVEPPNEFSTYKKITETSIRAMQNLITSLRAEMKSEIHSSMQNQINNVKNELRSDMFGITSHQNTIANPMGDLKAITTRSGVSYDGPHIPHLFSSLSKVVERVPEVTKDTMQLSTENIQPPVVQTQVLIDEPVVAPHSRVTKQKLREKDDNLALKFVEIFWKLHFDLSFADALLHMPKFVLMFKSLLNNKEKLFNLATTSVNENCSAVILKKLLEKLEDLGKFLIPCDFSELDECLALADLGLADRSTTRPTGIDEDVFVKVGKFHFPTDFVVVDYVVDPWVPLILGRPFLRNGRALINVYGEELTLRVDDESITFKVGQTSKYSYNNAKSNNRIDVIDVACEELIPPGIDDTDFDLKGDICLLEKLLNDDPSSSLLPPKELNVEEIKTVKSSIDEPPELELKELPSYLEYAFLEGTDKLPVIISKELKDEEKSARLKVLKSHKWAIAWKISDIKGIDPRFCTHKILMKDDFKLAVQHQRRVNLKIHEVIKKELIKLLDAGLIYPISDSPLVSLVHCVPKKGGMTVIKNEDNELIPTSLCNAPVTFQRCMMAIFHDMIEETIEEKCHFMVKEGIVLGHKISKFGIEVDRAKVDVIAKLPHLTSVKGAVLGKRKTKHFHPIHYVSKTMTDAQAHYTMTEKELLAVVYAFEKFRPYLVLSKTIVYTDHSALKYLLAKQDVKPRLLWWILLLQEFDVIICDKKEVENLAADHLSRLENPHQDELEKKEITETFPLETLGMIAFRGDSSTSWFANITNYHAGNFIMKWMSSQQKKKFFKDVKHYFWDDSFLLRICADQVIRRCVHGQEAVDILTVCHNGPTGGHYGANYTAKKVFDFDFYWPTIYRDAHDMVTEAKALLTNDTRVVVKFLKSLFARGTPRAIISDRGENRASWFDKLDDALWAFRTAFKTPIGCTPYKLVYEKACHLPIELEHKAYWALKHCNFDLKTAGDHRKVQLNELNELCDQAYENNLIYKEKTKKIHDSKIKNRVFNFGDRVLLFNSCLKIFSGKLKTHWTGPFTIAQVFPYGTVELSQTDGPNFKVNGHRLKHYFGGDIP</sequence>
<feature type="domain" description="Reverse transcriptase RNase H-like" evidence="7">
    <location>
        <begin position="739"/>
        <end position="826"/>
    </location>
</feature>
<dbReference type="GO" id="GO:0003964">
    <property type="term" value="F:RNA-directed DNA polymerase activity"/>
    <property type="evidence" value="ECO:0007669"/>
    <property type="project" value="UniProtKB-KW"/>
</dbReference>
<dbReference type="GO" id="GO:0004519">
    <property type="term" value="F:endonuclease activity"/>
    <property type="evidence" value="ECO:0007669"/>
    <property type="project" value="UniProtKB-KW"/>
</dbReference>
<evidence type="ECO:0000259" key="7">
    <source>
        <dbReference type="Pfam" id="PF17917"/>
    </source>
</evidence>
<evidence type="ECO:0000256" key="2">
    <source>
        <dbReference type="ARBA" id="ARBA00022695"/>
    </source>
</evidence>
<keyword evidence="1" id="KW-0808">Transferase</keyword>
<dbReference type="Pfam" id="PF17917">
    <property type="entry name" value="RT_RNaseH"/>
    <property type="match status" value="1"/>
</dbReference>
<dbReference type="InterPro" id="IPR043502">
    <property type="entry name" value="DNA/RNA_pol_sf"/>
</dbReference>
<dbReference type="CDD" id="cd09274">
    <property type="entry name" value="RNase_HI_RT_Ty3"/>
    <property type="match status" value="1"/>
</dbReference>
<organism evidence="8">
    <name type="scientific">Tanacetum cinerariifolium</name>
    <name type="common">Dalmatian daisy</name>
    <name type="synonym">Chrysanthemum cinerariifolium</name>
    <dbReference type="NCBI Taxonomy" id="118510"/>
    <lineage>
        <taxon>Eukaryota</taxon>
        <taxon>Viridiplantae</taxon>
        <taxon>Streptophyta</taxon>
        <taxon>Embryophyta</taxon>
        <taxon>Tracheophyta</taxon>
        <taxon>Spermatophyta</taxon>
        <taxon>Magnoliopsida</taxon>
        <taxon>eudicotyledons</taxon>
        <taxon>Gunneridae</taxon>
        <taxon>Pentapetalae</taxon>
        <taxon>asterids</taxon>
        <taxon>campanulids</taxon>
        <taxon>Asterales</taxon>
        <taxon>Asteraceae</taxon>
        <taxon>Asteroideae</taxon>
        <taxon>Anthemideae</taxon>
        <taxon>Anthemidinae</taxon>
        <taxon>Tanacetum</taxon>
    </lineage>
</organism>
<evidence type="ECO:0000256" key="3">
    <source>
        <dbReference type="ARBA" id="ARBA00022722"/>
    </source>
</evidence>
<evidence type="ECO:0000256" key="4">
    <source>
        <dbReference type="ARBA" id="ARBA00022759"/>
    </source>
</evidence>
<evidence type="ECO:0000256" key="5">
    <source>
        <dbReference type="ARBA" id="ARBA00022801"/>
    </source>
</evidence>
<keyword evidence="4" id="KW-0255">Endonuclease</keyword>
<comment type="caution">
    <text evidence="8">The sequence shown here is derived from an EMBL/GenBank/DDBJ whole genome shotgun (WGS) entry which is preliminary data.</text>
</comment>
<dbReference type="Gene3D" id="3.10.10.10">
    <property type="entry name" value="HIV Type 1 Reverse Transcriptase, subunit A, domain 1"/>
    <property type="match status" value="1"/>
</dbReference>
<keyword evidence="3" id="KW-0540">Nuclease</keyword>
<dbReference type="Gene3D" id="2.40.70.10">
    <property type="entry name" value="Acid Proteases"/>
    <property type="match status" value="1"/>
</dbReference>
<evidence type="ECO:0000256" key="1">
    <source>
        <dbReference type="ARBA" id="ARBA00022679"/>
    </source>
</evidence>
<keyword evidence="2" id="KW-0548">Nucleotidyltransferase</keyword>
<dbReference type="InterPro" id="IPR041373">
    <property type="entry name" value="RT_RNaseH"/>
</dbReference>
<keyword evidence="6 8" id="KW-0695">RNA-directed DNA polymerase</keyword>
<dbReference type="Gene3D" id="1.10.340.70">
    <property type="match status" value="1"/>
</dbReference>
<dbReference type="SUPFAM" id="SSF56672">
    <property type="entry name" value="DNA/RNA polymerases"/>
    <property type="match status" value="1"/>
</dbReference>
<dbReference type="AlphaFoldDB" id="A0A6L2KPG8"/>
<reference evidence="8" key="1">
    <citation type="journal article" date="2019" name="Sci. Rep.">
        <title>Draft genome of Tanacetum cinerariifolium, the natural source of mosquito coil.</title>
        <authorList>
            <person name="Yamashiro T."/>
            <person name="Shiraishi A."/>
            <person name="Satake H."/>
            <person name="Nakayama K."/>
        </authorList>
    </citation>
    <scope>NUCLEOTIDE SEQUENCE</scope>
</reference>
<dbReference type="PANTHER" id="PTHR34072:SF57">
    <property type="entry name" value="RNA-DIRECTED DNA POLYMERASE"/>
    <property type="match status" value="1"/>
</dbReference>
<accession>A0A6L2KPG8</accession>
<gene>
    <name evidence="8" type="ORF">Tci_022827</name>
</gene>
<name>A0A6L2KPG8_TANCI</name>
<proteinExistence type="predicted"/>